<accession>A0A5C5G9E6</accession>
<protein>
    <submittedName>
        <fullName evidence="3">Amidase signature domain-containing protein</fullName>
    </submittedName>
</protein>
<dbReference type="SUPFAM" id="SSF75304">
    <property type="entry name" value="Amidase signature (AS) enzymes"/>
    <property type="match status" value="1"/>
</dbReference>
<proteinExistence type="inferred from homology"/>
<evidence type="ECO:0000313" key="4">
    <source>
        <dbReference type="Proteomes" id="UP000311382"/>
    </source>
</evidence>
<comment type="similarity">
    <text evidence="1">Belongs to the amidase family.</text>
</comment>
<comment type="caution">
    <text evidence="3">The sequence shown here is derived from an EMBL/GenBank/DDBJ whole genome shotgun (WGS) entry which is preliminary data.</text>
</comment>
<dbReference type="InterPro" id="IPR023631">
    <property type="entry name" value="Amidase_dom"/>
</dbReference>
<dbReference type="PROSITE" id="PS00571">
    <property type="entry name" value="AMIDASES"/>
    <property type="match status" value="1"/>
</dbReference>
<dbReference type="Gene3D" id="3.90.1300.10">
    <property type="entry name" value="Amidase signature (AS) domain"/>
    <property type="match status" value="1"/>
</dbReference>
<sequence length="518" mass="55208">MPYATSTASASAPVAATKDVFSAAARLGFTVPTGHEEDYLALLRGTDRAAQAVLAFPDYTPEPDLDRFPRLEVHLPSPDENPHLGWAWKCRIDGAPQGLLKGKTVTVKDTVCVAGVPQLFGTDAVDLLPTIDATVVTRMLESSFSSSPWGPKENPYAEGFSAGGSSSGCGALIGGGLVDMGIGGDQGGSIRIPASLCGCLGLKPTFGLVPYTGVLSSDPGVDHVGPMARTALDCALLLEATAGYDGLDDRQLGAPLPHDVAKYHELVLASRGAGLTGLKVGVLIEGFMHKSLDPEVETCVRQAIDKLRELGAEIVDVSVPLHSLTEALCHVINKLASSQTRQGRQVGRRGVYLNEYFEQLLPWTQGKYEKSKYFVTGTSMSAEYGWQNYPTAYGRAMNLSRKLKDEYDALLAKVDVLVMPTVTQPARRHPSPEAGPLAWTQVSPGIVSNTAAFNLTGHPAISIPVGFTPPSPADVRTPADADIRLPCGMMIAGRMWDEVTLLRIADAFEQAHDWKAMA</sequence>
<dbReference type="AlphaFoldDB" id="A0A5C5G9E6"/>
<name>A0A5C5G9E6_9BASI</name>
<dbReference type="InterPro" id="IPR000120">
    <property type="entry name" value="Amidase"/>
</dbReference>
<dbReference type="PANTHER" id="PTHR11895">
    <property type="entry name" value="TRANSAMIDASE"/>
    <property type="match status" value="1"/>
</dbReference>
<dbReference type="OrthoDB" id="2537731at2759"/>
<dbReference type="GO" id="GO:0003824">
    <property type="term" value="F:catalytic activity"/>
    <property type="evidence" value="ECO:0007669"/>
    <property type="project" value="InterPro"/>
</dbReference>
<feature type="domain" description="Amidase" evidence="2">
    <location>
        <begin position="142"/>
        <end position="502"/>
    </location>
</feature>
<dbReference type="InterPro" id="IPR020556">
    <property type="entry name" value="Amidase_CS"/>
</dbReference>
<dbReference type="Proteomes" id="UP000311382">
    <property type="component" value="Unassembled WGS sequence"/>
</dbReference>
<dbReference type="PANTHER" id="PTHR11895:SF170">
    <property type="entry name" value="AMIDASE"/>
    <property type="match status" value="1"/>
</dbReference>
<dbReference type="Pfam" id="PF01425">
    <property type="entry name" value="Amidase"/>
    <property type="match status" value="1"/>
</dbReference>
<evidence type="ECO:0000313" key="3">
    <source>
        <dbReference type="EMBL" id="TNY24541.1"/>
    </source>
</evidence>
<keyword evidence="4" id="KW-1185">Reference proteome</keyword>
<organism evidence="3 4">
    <name type="scientific">Rhodotorula diobovata</name>
    <dbReference type="NCBI Taxonomy" id="5288"/>
    <lineage>
        <taxon>Eukaryota</taxon>
        <taxon>Fungi</taxon>
        <taxon>Dikarya</taxon>
        <taxon>Basidiomycota</taxon>
        <taxon>Pucciniomycotina</taxon>
        <taxon>Microbotryomycetes</taxon>
        <taxon>Sporidiobolales</taxon>
        <taxon>Sporidiobolaceae</taxon>
        <taxon>Rhodotorula</taxon>
    </lineage>
</organism>
<dbReference type="STRING" id="5288.A0A5C5G9E6"/>
<gene>
    <name evidence="3" type="ORF">DMC30DRAFT_413151</name>
</gene>
<dbReference type="InterPro" id="IPR036928">
    <property type="entry name" value="AS_sf"/>
</dbReference>
<dbReference type="EMBL" id="SOZI01000002">
    <property type="protein sequence ID" value="TNY24541.1"/>
    <property type="molecule type" value="Genomic_DNA"/>
</dbReference>
<evidence type="ECO:0000256" key="1">
    <source>
        <dbReference type="ARBA" id="ARBA00009199"/>
    </source>
</evidence>
<reference evidence="3 4" key="1">
    <citation type="submission" date="2019-03" db="EMBL/GenBank/DDBJ databases">
        <title>Rhodosporidium diobovatum UCD-FST 08-225 genome sequencing, assembly, and annotation.</title>
        <authorList>
            <person name="Fakankun I.U."/>
            <person name="Fristensky B."/>
            <person name="Levin D.B."/>
        </authorList>
    </citation>
    <scope>NUCLEOTIDE SEQUENCE [LARGE SCALE GENOMIC DNA]</scope>
    <source>
        <strain evidence="3 4">UCD-FST 08-225</strain>
    </source>
</reference>
<evidence type="ECO:0000259" key="2">
    <source>
        <dbReference type="Pfam" id="PF01425"/>
    </source>
</evidence>